<feature type="repeat" description="WD" evidence="4">
    <location>
        <begin position="93"/>
        <end position="135"/>
    </location>
</feature>
<dbReference type="AlphaFoldDB" id="A0A1B6CLX5"/>
<evidence type="ECO:0000313" key="5">
    <source>
        <dbReference type="EMBL" id="JAS14393.1"/>
    </source>
</evidence>
<dbReference type="Pfam" id="PF00400">
    <property type="entry name" value="WD40"/>
    <property type="match status" value="2"/>
</dbReference>
<evidence type="ECO:0000256" key="3">
    <source>
        <dbReference type="ARBA" id="ARBA00022737"/>
    </source>
</evidence>
<gene>
    <name evidence="5" type="ORF">g.34915</name>
    <name evidence="7" type="ORF">g.34917</name>
    <name evidence="8" type="ORF">g.34919</name>
    <name evidence="6" type="ORF">g.34921</name>
</gene>
<dbReference type="EMBL" id="GEDC01022905">
    <property type="protein sequence ID" value="JAS14393.1"/>
    <property type="molecule type" value="Transcribed_RNA"/>
</dbReference>
<organism evidence="5">
    <name type="scientific">Clastoptera arizonana</name>
    <name type="common">Arizona spittle bug</name>
    <dbReference type="NCBI Taxonomy" id="38151"/>
    <lineage>
        <taxon>Eukaryota</taxon>
        <taxon>Metazoa</taxon>
        <taxon>Ecdysozoa</taxon>
        <taxon>Arthropoda</taxon>
        <taxon>Hexapoda</taxon>
        <taxon>Insecta</taxon>
        <taxon>Pterygota</taxon>
        <taxon>Neoptera</taxon>
        <taxon>Paraneoptera</taxon>
        <taxon>Hemiptera</taxon>
        <taxon>Auchenorrhyncha</taxon>
        <taxon>Cercopoidea</taxon>
        <taxon>Clastopteridae</taxon>
        <taxon>Clastoptera</taxon>
    </lineage>
</organism>
<name>A0A1B6CLX5_9HEMI</name>
<dbReference type="EMBL" id="GEDC01001962">
    <property type="protein sequence ID" value="JAS35336.1"/>
    <property type="molecule type" value="Transcribed_RNA"/>
</dbReference>
<dbReference type="InterPro" id="IPR019775">
    <property type="entry name" value="WD40_repeat_CS"/>
</dbReference>
<dbReference type="SMART" id="SM00320">
    <property type="entry name" value="WD40"/>
    <property type="match status" value="3"/>
</dbReference>
<evidence type="ECO:0000313" key="8">
    <source>
        <dbReference type="EMBL" id="JAS35336.1"/>
    </source>
</evidence>
<evidence type="ECO:0000313" key="7">
    <source>
        <dbReference type="EMBL" id="JAS25866.1"/>
    </source>
</evidence>
<dbReference type="EMBL" id="GEDC01011432">
    <property type="protein sequence ID" value="JAS25866.1"/>
    <property type="molecule type" value="Transcribed_RNA"/>
</dbReference>
<evidence type="ECO:0000256" key="1">
    <source>
        <dbReference type="ARBA" id="ARBA00021125"/>
    </source>
</evidence>
<proteinExistence type="predicted"/>
<accession>A0A1B6CLX5</accession>
<protein>
    <recommendedName>
        <fullName evidence="1">WD repeat-containing protein 89</fullName>
    </recommendedName>
</protein>
<evidence type="ECO:0000313" key="6">
    <source>
        <dbReference type="EMBL" id="JAS22087.1"/>
    </source>
</evidence>
<dbReference type="InterPro" id="IPR001680">
    <property type="entry name" value="WD40_rpt"/>
</dbReference>
<dbReference type="SUPFAM" id="SSF50978">
    <property type="entry name" value="WD40 repeat-like"/>
    <property type="match status" value="1"/>
</dbReference>
<dbReference type="InterPro" id="IPR039328">
    <property type="entry name" value="WDR89"/>
</dbReference>
<evidence type="ECO:0000256" key="4">
    <source>
        <dbReference type="PROSITE-ProRule" id="PRU00221"/>
    </source>
</evidence>
<keyword evidence="2 4" id="KW-0853">WD repeat</keyword>
<dbReference type="EMBL" id="GEDC01015211">
    <property type="protein sequence ID" value="JAS22087.1"/>
    <property type="molecule type" value="Transcribed_RNA"/>
</dbReference>
<sequence length="393" mass="43691">MIEVDIKNIKEEESGSEEDEVTEENGSPGPEIDGIFKSAVYLKTGLAVSLNKEYLLHMAAKFGNTDCNIAVSQSDLLCNVYSVDNHFKTIYTIPKADDTIVNLRFATDNDNLLYTGSADCKIKLWDLRENGKCVSEFTDKSGKKLTSFDVSCNERFICGGTGVLDADSFLLFWDVRSTKLLGGYWDSHSGDVTQVCFHPSVQDTLATGSTDGLINIFDISQPTESEALNQTLNTESSVDKVSWHYIENNQLISCITHTEDLQLWQQDGVSPKRIFTRNELACSLKINEENLYLAGIHHLNDSELMVLAGSVATNKKMKCLRSAIVSCKNLRPLTSYNENQQIVRCSCYNQGTGSLITGGEGGLLNLWVPSQTDEEVHTKLKVTNKIKHKNKPY</sequence>
<dbReference type="InterPro" id="IPR015943">
    <property type="entry name" value="WD40/YVTN_repeat-like_dom_sf"/>
</dbReference>
<dbReference type="PANTHER" id="PTHR22889">
    <property type="entry name" value="WD REPEAT-CONTAINING PROTEIN 89"/>
    <property type="match status" value="1"/>
</dbReference>
<feature type="repeat" description="WD" evidence="4">
    <location>
        <begin position="185"/>
        <end position="227"/>
    </location>
</feature>
<dbReference type="PROSITE" id="PS00678">
    <property type="entry name" value="WD_REPEATS_1"/>
    <property type="match status" value="1"/>
</dbReference>
<reference evidence="5" key="1">
    <citation type="submission" date="2015-12" db="EMBL/GenBank/DDBJ databases">
        <title>De novo transcriptome assembly of four potential Pierce s Disease insect vectors from Arizona vineyards.</title>
        <authorList>
            <person name="Tassone E.E."/>
        </authorList>
    </citation>
    <scope>NUCLEOTIDE SEQUENCE</scope>
</reference>
<keyword evidence="3" id="KW-0677">Repeat</keyword>
<dbReference type="InterPro" id="IPR036322">
    <property type="entry name" value="WD40_repeat_dom_sf"/>
</dbReference>
<dbReference type="Gene3D" id="2.130.10.10">
    <property type="entry name" value="YVTN repeat-like/Quinoprotein amine dehydrogenase"/>
    <property type="match status" value="1"/>
</dbReference>
<evidence type="ECO:0000256" key="2">
    <source>
        <dbReference type="ARBA" id="ARBA00022574"/>
    </source>
</evidence>
<dbReference type="PANTHER" id="PTHR22889:SF0">
    <property type="entry name" value="WD REPEAT-CONTAINING PROTEIN 89"/>
    <property type="match status" value="1"/>
</dbReference>
<dbReference type="PROSITE" id="PS50082">
    <property type="entry name" value="WD_REPEATS_2"/>
    <property type="match status" value="2"/>
</dbReference>